<dbReference type="Proteomes" id="UP000190831">
    <property type="component" value="Chromosome F"/>
</dbReference>
<dbReference type="GO" id="GO:0030154">
    <property type="term" value="P:cell differentiation"/>
    <property type="evidence" value="ECO:0007669"/>
    <property type="project" value="TreeGrafter"/>
</dbReference>
<feature type="domain" description="HMG box" evidence="5">
    <location>
        <begin position="146"/>
        <end position="221"/>
    </location>
</feature>
<protein>
    <submittedName>
        <fullName evidence="6">LAFE_0F05358g1_1</fullName>
    </submittedName>
</protein>
<feature type="region of interest" description="Disordered" evidence="4">
    <location>
        <begin position="101"/>
        <end position="128"/>
    </location>
</feature>
<evidence type="ECO:0000256" key="1">
    <source>
        <dbReference type="ARBA" id="ARBA00023125"/>
    </source>
</evidence>
<name>A0A1G4MF68_LACFM</name>
<dbReference type="InterPro" id="IPR009071">
    <property type="entry name" value="HMG_box_dom"/>
</dbReference>
<dbReference type="Gene3D" id="1.10.30.10">
    <property type="entry name" value="High mobility group box domain"/>
    <property type="match status" value="1"/>
</dbReference>
<evidence type="ECO:0000256" key="4">
    <source>
        <dbReference type="SAM" id="MobiDB-lite"/>
    </source>
</evidence>
<organism evidence="6 7">
    <name type="scientific">Lachancea fermentati</name>
    <name type="common">Zygosaccharomyces fermentati</name>
    <dbReference type="NCBI Taxonomy" id="4955"/>
    <lineage>
        <taxon>Eukaryota</taxon>
        <taxon>Fungi</taxon>
        <taxon>Dikarya</taxon>
        <taxon>Ascomycota</taxon>
        <taxon>Saccharomycotina</taxon>
        <taxon>Saccharomycetes</taxon>
        <taxon>Saccharomycetales</taxon>
        <taxon>Saccharomycetaceae</taxon>
        <taxon>Lachancea</taxon>
    </lineage>
</organism>
<dbReference type="PANTHER" id="PTHR10270:SF161">
    <property type="entry name" value="SEX-DETERMINING REGION Y PROTEIN"/>
    <property type="match status" value="1"/>
</dbReference>
<proteinExistence type="predicted"/>
<dbReference type="OMA" id="GAMWREL"/>
<dbReference type="SMART" id="SM00398">
    <property type="entry name" value="HMG"/>
    <property type="match status" value="1"/>
</dbReference>
<feature type="compositionally biased region" description="Low complexity" evidence="4">
    <location>
        <begin position="106"/>
        <end position="115"/>
    </location>
</feature>
<dbReference type="EMBL" id="LT598490">
    <property type="protein sequence ID" value="SCW02389.1"/>
    <property type="molecule type" value="Genomic_DNA"/>
</dbReference>
<dbReference type="InterPro" id="IPR036910">
    <property type="entry name" value="HMG_box_dom_sf"/>
</dbReference>
<keyword evidence="7" id="KW-1185">Reference proteome</keyword>
<dbReference type="AlphaFoldDB" id="A0A1G4MF68"/>
<dbReference type="GO" id="GO:0000122">
    <property type="term" value="P:negative regulation of transcription by RNA polymerase II"/>
    <property type="evidence" value="ECO:0007669"/>
    <property type="project" value="TreeGrafter"/>
</dbReference>
<dbReference type="PROSITE" id="PS50118">
    <property type="entry name" value="HMG_BOX_2"/>
    <property type="match status" value="1"/>
</dbReference>
<evidence type="ECO:0000259" key="5">
    <source>
        <dbReference type="PROSITE" id="PS50118"/>
    </source>
</evidence>
<sequence length="249" mass="27892">MQSNIKLPSISTLLSGVPALTSERDLPMLTPVGPAPIGMMAPLQPRAYSIMVPYGWPAPQLRASNPATGPYPMSAGYHVASGSTMVGAHARVPVISPRGSVAVTPSVSPLSSRSNSTEHSKKAQEPADTAELKCVCRNNTQNGHHIPRPRNAFILFRQHLHQQLFAKESSESTELSFKTNSQVSHEIGQRWRALDDKDRQYWQELALKERELHKQRYPDYKYIPRRARAGKRQRKDGCEYCRKKRSHSS</sequence>
<feature type="compositionally biased region" description="Basic and acidic residues" evidence="4">
    <location>
        <begin position="116"/>
        <end position="125"/>
    </location>
</feature>
<evidence type="ECO:0000313" key="7">
    <source>
        <dbReference type="Proteomes" id="UP000190831"/>
    </source>
</evidence>
<dbReference type="SUPFAM" id="SSF47095">
    <property type="entry name" value="HMG-box"/>
    <property type="match status" value="1"/>
</dbReference>
<dbReference type="PANTHER" id="PTHR10270">
    <property type="entry name" value="SOX TRANSCRIPTION FACTOR"/>
    <property type="match status" value="1"/>
</dbReference>
<evidence type="ECO:0000313" key="6">
    <source>
        <dbReference type="EMBL" id="SCW02389.1"/>
    </source>
</evidence>
<keyword evidence="2" id="KW-0804">Transcription</keyword>
<dbReference type="Pfam" id="PF00505">
    <property type="entry name" value="HMG_box"/>
    <property type="match status" value="1"/>
</dbReference>
<dbReference type="STRING" id="4955.A0A1G4MF68"/>
<evidence type="ECO:0000256" key="3">
    <source>
        <dbReference type="PROSITE-ProRule" id="PRU00267"/>
    </source>
</evidence>
<reference evidence="7" key="1">
    <citation type="submission" date="2016-03" db="EMBL/GenBank/DDBJ databases">
        <authorList>
            <person name="Devillers H."/>
        </authorList>
    </citation>
    <scope>NUCLEOTIDE SEQUENCE [LARGE SCALE GENOMIC DNA]</scope>
</reference>
<dbReference type="InterPro" id="IPR050140">
    <property type="entry name" value="SRY-related_HMG-box_TF-like"/>
</dbReference>
<feature type="DNA-binding region" description="HMG box" evidence="3">
    <location>
        <begin position="146"/>
        <end position="221"/>
    </location>
</feature>
<evidence type="ECO:0000256" key="2">
    <source>
        <dbReference type="ARBA" id="ARBA00023163"/>
    </source>
</evidence>
<dbReference type="OrthoDB" id="6247875at2759"/>
<feature type="compositionally biased region" description="Basic residues" evidence="4">
    <location>
        <begin position="225"/>
        <end position="234"/>
    </location>
</feature>
<accession>A0A1G4MF68</accession>
<dbReference type="CDD" id="cd01389">
    <property type="entry name" value="HMG-box_ROX1-like"/>
    <property type="match status" value="1"/>
</dbReference>
<dbReference type="GO" id="GO:0000978">
    <property type="term" value="F:RNA polymerase II cis-regulatory region sequence-specific DNA binding"/>
    <property type="evidence" value="ECO:0007669"/>
    <property type="project" value="TreeGrafter"/>
</dbReference>
<gene>
    <name evidence="6" type="ORF">LAFE_0F05358G</name>
</gene>
<feature type="region of interest" description="Disordered" evidence="4">
    <location>
        <begin position="225"/>
        <end position="249"/>
    </location>
</feature>
<keyword evidence="1 3" id="KW-0238">DNA-binding</keyword>
<keyword evidence="3" id="KW-0539">Nucleus</keyword>
<dbReference type="GO" id="GO:0005634">
    <property type="term" value="C:nucleus"/>
    <property type="evidence" value="ECO:0007669"/>
    <property type="project" value="UniProtKB-UniRule"/>
</dbReference>
<dbReference type="GO" id="GO:0001228">
    <property type="term" value="F:DNA-binding transcription activator activity, RNA polymerase II-specific"/>
    <property type="evidence" value="ECO:0007669"/>
    <property type="project" value="TreeGrafter"/>
</dbReference>